<sequence>MNGRSSRVGVPKSWSQQAHAEWSAGRKGPALKLLFELFDPKAPTPDLPLQAAYYLFLDGAFQPARDLLERVITDYPDNLPLLLNLAVLQERTRAFAQARQTLERYVALGGAEVAAFDGLATVSHQLGDDDAARKWGERAISRKYEQASTSTPHIEFGSPRPGGTDIISFSLWGENPRYLRGALHNLLESRQLYPTFTCRFYIDASVPRDLRSALESEGAEVSFEDGEPSTRHRLTRRFLVADDLAVRRFLVRDCDSLVNSREAAAVHQWLDSGKPFHVMRDWWTHTDPMLAGMWGGLGGVLPPLKPMIESYRSKQVETPNWDQWFLRDRVWPSIANVSFVHDRFFRPDGSAPFPGPEPEGNYHVGQNEFAVRKAEQAAALAAFRSDVPSLRL</sequence>
<comment type="caution">
    <text evidence="1">The sequence shown here is derived from an EMBL/GenBank/DDBJ whole genome shotgun (WGS) entry which is preliminary data.</text>
</comment>
<organism evidence="1 2">
    <name type="scientific">Sphingomonas edaphi</name>
    <dbReference type="NCBI Taxonomy" id="2315689"/>
    <lineage>
        <taxon>Bacteria</taxon>
        <taxon>Pseudomonadati</taxon>
        <taxon>Pseudomonadota</taxon>
        <taxon>Alphaproteobacteria</taxon>
        <taxon>Sphingomonadales</taxon>
        <taxon>Sphingomonadaceae</taxon>
        <taxon>Sphingomonas</taxon>
    </lineage>
</organism>
<name>A0A418PZ89_9SPHN</name>
<protein>
    <submittedName>
        <fullName evidence="1">Tetratricopeptide repeat protein</fullName>
    </submittedName>
</protein>
<keyword evidence="2" id="KW-1185">Reference proteome</keyword>
<dbReference type="Pfam" id="PF14559">
    <property type="entry name" value="TPR_19"/>
    <property type="match status" value="1"/>
</dbReference>
<dbReference type="EMBL" id="QXTF01000003">
    <property type="protein sequence ID" value="RIX27385.1"/>
    <property type="molecule type" value="Genomic_DNA"/>
</dbReference>
<evidence type="ECO:0000313" key="1">
    <source>
        <dbReference type="EMBL" id="RIX27385.1"/>
    </source>
</evidence>
<dbReference type="SUPFAM" id="SSF48452">
    <property type="entry name" value="TPR-like"/>
    <property type="match status" value="1"/>
</dbReference>
<accession>A0A418PZ89</accession>
<dbReference type="Proteomes" id="UP000285023">
    <property type="component" value="Unassembled WGS sequence"/>
</dbReference>
<dbReference type="Gene3D" id="1.25.40.10">
    <property type="entry name" value="Tetratricopeptide repeat domain"/>
    <property type="match status" value="1"/>
</dbReference>
<dbReference type="AlphaFoldDB" id="A0A418PZ89"/>
<gene>
    <name evidence="1" type="ORF">D3M59_10100</name>
</gene>
<evidence type="ECO:0000313" key="2">
    <source>
        <dbReference type="Proteomes" id="UP000285023"/>
    </source>
</evidence>
<dbReference type="InterPro" id="IPR011990">
    <property type="entry name" value="TPR-like_helical_dom_sf"/>
</dbReference>
<proteinExistence type="predicted"/>
<reference evidence="1 2" key="1">
    <citation type="submission" date="2018-09" db="EMBL/GenBank/DDBJ databases">
        <title>Sphingomonas sp. DAC4.</title>
        <authorList>
            <person name="Seo T."/>
        </authorList>
    </citation>
    <scope>NUCLEOTIDE SEQUENCE [LARGE SCALE GENOMIC DNA]</scope>
    <source>
        <strain evidence="1 2">DAC4</strain>
    </source>
</reference>